<dbReference type="EMBL" id="JRNN01000073">
    <property type="protein sequence ID" value="KGF34134.1"/>
    <property type="molecule type" value="Genomic_DNA"/>
</dbReference>
<proteinExistence type="predicted"/>
<organism evidence="2 3">
    <name type="scientific">Hoylesella buccalis DNF00853</name>
    <dbReference type="NCBI Taxonomy" id="1401074"/>
    <lineage>
        <taxon>Bacteria</taxon>
        <taxon>Pseudomonadati</taxon>
        <taxon>Bacteroidota</taxon>
        <taxon>Bacteroidia</taxon>
        <taxon>Bacteroidales</taxon>
        <taxon>Prevotellaceae</taxon>
        <taxon>Hoylesella</taxon>
    </lineage>
</organism>
<dbReference type="Proteomes" id="UP000029556">
    <property type="component" value="Unassembled WGS sequence"/>
</dbReference>
<dbReference type="RefSeq" id="WP_036873819.1">
    <property type="nucleotide sequence ID" value="NZ_JRNN01000073.1"/>
</dbReference>
<dbReference type="InterPro" id="IPR036104">
    <property type="entry name" value="BFN_sf"/>
</dbReference>
<dbReference type="GO" id="GO:0004518">
    <property type="term" value="F:nuclease activity"/>
    <property type="evidence" value="ECO:0007669"/>
    <property type="project" value="InterPro"/>
</dbReference>
<reference evidence="2 3" key="1">
    <citation type="submission" date="2014-07" db="EMBL/GenBank/DDBJ databases">
        <authorList>
            <person name="McCorrison J."/>
            <person name="Sanka R."/>
            <person name="Torralba M."/>
            <person name="Gillis M."/>
            <person name="Haft D.H."/>
            <person name="Methe B."/>
            <person name="Sutton G."/>
            <person name="Nelson K.E."/>
        </authorList>
    </citation>
    <scope>NUCLEOTIDE SEQUENCE [LARGE SCALE GENOMIC DNA]</scope>
    <source>
        <strain evidence="2 3">DNF00853</strain>
    </source>
</reference>
<gene>
    <name evidence="2" type="ORF">HMPREF2137_09360</name>
</gene>
<dbReference type="OrthoDB" id="9788698at2"/>
<dbReference type="Gene3D" id="3.10.690.10">
    <property type="entry name" value="Bifunctional nuclease domain"/>
    <property type="match status" value="1"/>
</dbReference>
<evidence type="ECO:0000259" key="1">
    <source>
        <dbReference type="PROSITE" id="PS51658"/>
    </source>
</evidence>
<dbReference type="PROSITE" id="PS51658">
    <property type="entry name" value="BFN"/>
    <property type="match status" value="1"/>
</dbReference>
<evidence type="ECO:0000313" key="3">
    <source>
        <dbReference type="Proteomes" id="UP000029556"/>
    </source>
</evidence>
<name>A0A096BLV9_9BACT</name>
<dbReference type="SUPFAM" id="SSF103256">
    <property type="entry name" value="Hypothetical protein TM0160"/>
    <property type="match status" value="1"/>
</dbReference>
<dbReference type="Pfam" id="PF02577">
    <property type="entry name" value="BFN_dom"/>
    <property type="match status" value="1"/>
</dbReference>
<dbReference type="InterPro" id="IPR001943">
    <property type="entry name" value="UVR_dom"/>
</dbReference>
<sequence>MNKVRLIFKSVTEIVGSDDVGLLILVDEQKQRQLTIPCDRNMLYQFSLRVQKVPITNMMLPEVLWQVISSQTTLHFEILINNLIEGQYRAVLYNVETLEPILIRISDAMLLAYVSDIPVYIDEKLMKKQSVKYVHNAQGMSIPVNTLTDEMLKKALNKAIEDEHYELASLLRDEMKRRNLLDA</sequence>
<comment type="caution">
    <text evidence="2">The sequence shown here is derived from an EMBL/GenBank/DDBJ whole genome shotgun (WGS) entry which is preliminary data.</text>
</comment>
<feature type="domain" description="BFN" evidence="1">
    <location>
        <begin position="3"/>
        <end position="133"/>
    </location>
</feature>
<dbReference type="Pfam" id="PF02151">
    <property type="entry name" value="UVR"/>
    <property type="match status" value="1"/>
</dbReference>
<dbReference type="InterPro" id="IPR003729">
    <property type="entry name" value="Bi_nuclease_dom"/>
</dbReference>
<protein>
    <submittedName>
        <fullName evidence="2">Bifunctional nuclease</fullName>
    </submittedName>
</protein>
<evidence type="ECO:0000313" key="2">
    <source>
        <dbReference type="EMBL" id="KGF34134.1"/>
    </source>
</evidence>
<accession>A0A096BLV9</accession>
<dbReference type="AlphaFoldDB" id="A0A096BLV9"/>